<comment type="catalytic activity">
    <reaction evidence="7">
        <text>ATP + H2O = ADP + phosphate + H(+)</text>
        <dbReference type="Rhea" id="RHEA:13065"/>
        <dbReference type="ChEBI" id="CHEBI:15377"/>
        <dbReference type="ChEBI" id="CHEBI:15378"/>
        <dbReference type="ChEBI" id="CHEBI:30616"/>
        <dbReference type="ChEBI" id="CHEBI:43474"/>
        <dbReference type="ChEBI" id="CHEBI:456216"/>
    </reaction>
</comment>
<keyword evidence="5 7" id="KW-0238">DNA-binding</keyword>
<keyword evidence="3 7" id="KW-0378">Hydrolase</keyword>
<reference evidence="10 11" key="1">
    <citation type="submission" date="2024-03" db="EMBL/GenBank/DDBJ databases">
        <title>The Acrasis kona genome and developmental transcriptomes reveal deep origins of eukaryotic multicellular pathways.</title>
        <authorList>
            <person name="Sheikh S."/>
            <person name="Fu C.-J."/>
            <person name="Brown M.W."/>
            <person name="Baldauf S.L."/>
        </authorList>
    </citation>
    <scope>NUCLEOTIDE SEQUENCE [LARGE SCALE GENOMIC DNA]</scope>
    <source>
        <strain evidence="10 11">ATCC MYA-3509</strain>
    </source>
</reference>
<keyword evidence="11" id="KW-1185">Reference proteome</keyword>
<comment type="similarity">
    <text evidence="7">Belongs to the SNF2/RAD54 helicase family.</text>
</comment>
<keyword evidence="7" id="KW-0234">DNA repair</keyword>
<evidence type="ECO:0000256" key="5">
    <source>
        <dbReference type="ARBA" id="ARBA00023125"/>
    </source>
</evidence>
<dbReference type="PROSITE" id="PS51192">
    <property type="entry name" value="HELICASE_ATP_BIND_1"/>
    <property type="match status" value="1"/>
</dbReference>
<comment type="caution">
    <text evidence="10">The sequence shown here is derived from an EMBL/GenBank/DDBJ whole genome shotgun (WGS) entry which is preliminary data.</text>
</comment>
<dbReference type="Pfam" id="PF00176">
    <property type="entry name" value="SNF2-rel_dom"/>
    <property type="match status" value="1"/>
</dbReference>
<feature type="domain" description="Helicase C-terminal" evidence="9">
    <location>
        <begin position="440"/>
        <end position="591"/>
    </location>
</feature>
<dbReference type="SMART" id="SM00490">
    <property type="entry name" value="HELICc"/>
    <property type="match status" value="1"/>
</dbReference>
<feature type="domain" description="Helicase ATP-binding" evidence="8">
    <location>
        <begin position="1"/>
        <end position="75"/>
    </location>
</feature>
<dbReference type="PROSITE" id="PS51194">
    <property type="entry name" value="HELICASE_CTER"/>
    <property type="match status" value="1"/>
</dbReference>
<dbReference type="GO" id="GO:0042393">
    <property type="term" value="F:histone binding"/>
    <property type="evidence" value="ECO:0007669"/>
    <property type="project" value="TreeGrafter"/>
</dbReference>
<dbReference type="GO" id="GO:0005524">
    <property type="term" value="F:ATP binding"/>
    <property type="evidence" value="ECO:0007669"/>
    <property type="project" value="UniProtKB-UniRule"/>
</dbReference>
<evidence type="ECO:0000259" key="8">
    <source>
        <dbReference type="PROSITE" id="PS51192"/>
    </source>
</evidence>
<dbReference type="InterPro" id="IPR027417">
    <property type="entry name" value="P-loop_NTPase"/>
</dbReference>
<protein>
    <recommendedName>
        <fullName evidence="7">Chromatin-remodeling ATPase INO80</fullName>
        <ecNumber evidence="7">3.6.4.-</ecNumber>
    </recommendedName>
</protein>
<dbReference type="InterPro" id="IPR050520">
    <property type="entry name" value="INO80/SWR1_helicase"/>
</dbReference>
<evidence type="ECO:0000313" key="10">
    <source>
        <dbReference type="EMBL" id="KAL0479818.1"/>
    </source>
</evidence>
<dbReference type="Proteomes" id="UP001431209">
    <property type="component" value="Unassembled WGS sequence"/>
</dbReference>
<dbReference type="EMBL" id="JAOPGA020000603">
    <property type="protein sequence ID" value="KAL0479818.1"/>
    <property type="molecule type" value="Genomic_DNA"/>
</dbReference>
<dbReference type="GO" id="GO:0006338">
    <property type="term" value="P:chromatin remodeling"/>
    <property type="evidence" value="ECO:0007669"/>
    <property type="project" value="UniProtKB-UniRule"/>
</dbReference>
<dbReference type="EC" id="3.6.4.-" evidence="7"/>
<dbReference type="InterPro" id="IPR014001">
    <property type="entry name" value="Helicase_ATP-bd"/>
</dbReference>
<keyword evidence="7" id="KW-0227">DNA damage</keyword>
<dbReference type="Gene3D" id="3.40.50.10810">
    <property type="entry name" value="Tandem AAA-ATPase domain"/>
    <property type="match status" value="1"/>
</dbReference>
<evidence type="ECO:0000256" key="4">
    <source>
        <dbReference type="ARBA" id="ARBA00022840"/>
    </source>
</evidence>
<dbReference type="InterPro" id="IPR000330">
    <property type="entry name" value="SNF2_N"/>
</dbReference>
<proteinExistence type="inferred from homology"/>
<dbReference type="SUPFAM" id="SSF52540">
    <property type="entry name" value="P-loop containing nucleoside triphosphate hydrolases"/>
    <property type="match status" value="2"/>
</dbReference>
<keyword evidence="6" id="KW-0539">Nucleus</keyword>
<name>A0AAW2YS86_9EUKA</name>
<organism evidence="10 11">
    <name type="scientific">Acrasis kona</name>
    <dbReference type="NCBI Taxonomy" id="1008807"/>
    <lineage>
        <taxon>Eukaryota</taxon>
        <taxon>Discoba</taxon>
        <taxon>Heterolobosea</taxon>
        <taxon>Tetramitia</taxon>
        <taxon>Eutetramitia</taxon>
        <taxon>Acrasidae</taxon>
        <taxon>Acrasis</taxon>
    </lineage>
</organism>
<keyword evidence="2" id="KW-0547">Nucleotide-binding</keyword>
<dbReference type="GO" id="GO:0003677">
    <property type="term" value="F:DNA binding"/>
    <property type="evidence" value="ECO:0007669"/>
    <property type="project" value="UniProtKB-UniRule"/>
</dbReference>
<keyword evidence="4 7" id="KW-0067">ATP-binding</keyword>
<dbReference type="Pfam" id="PF00271">
    <property type="entry name" value="Helicase_C"/>
    <property type="match status" value="1"/>
</dbReference>
<accession>A0AAW2YS86</accession>
<comment type="domain">
    <text evidence="7">The DBINO region is involved in binding to DNA.</text>
</comment>
<dbReference type="InterPro" id="IPR049730">
    <property type="entry name" value="SNF2/RAD54-like_C"/>
</dbReference>
<evidence type="ECO:0000256" key="7">
    <source>
        <dbReference type="RuleBase" id="RU368001"/>
    </source>
</evidence>
<evidence type="ECO:0000256" key="6">
    <source>
        <dbReference type="ARBA" id="ARBA00023242"/>
    </source>
</evidence>
<dbReference type="GO" id="GO:0006281">
    <property type="term" value="P:DNA repair"/>
    <property type="evidence" value="ECO:0007669"/>
    <property type="project" value="UniProtKB-UniRule"/>
</dbReference>
<comment type="subcellular location">
    <subcellularLocation>
        <location evidence="1 7">Nucleus</location>
    </subcellularLocation>
</comment>
<dbReference type="CDD" id="cd18793">
    <property type="entry name" value="SF2_C_SNF"/>
    <property type="match status" value="1"/>
</dbReference>
<gene>
    <name evidence="10" type="ORF">AKO1_007426</name>
</gene>
<sequence length="636" mass="73803">MITSYGLILEDEKPLSKLQWQYLILDEAHAIKSSKSQRWQSLLNFKCRNRMLLTGTPIQNNMQELWALLHFIMPSLFDSHEEFNEWFSKDIENNATQLTMKKKNNNKENSRLDEQQLQRLHLILKPFMLRRVKNDVECEMAPKIENILYCTLNKQQSHMYSELRNIVKKAGNVSTTHNKSTTFGLSKKSLMNMVMHLRKVCNHPHLFSGNEQDIHSPFCFGPSVPFIRTLAVEITGIIPDVRSDHVDNWIEYCVPKLIHSQSSDDRLRSIRLLSDLIVINKSNLRNQYGTLGLYAGIDRWNDWIPTCHDSQLKLINQVNMRMYHSLFQQEEEDIIKKYPTQVQELCRQVQAGLLQKEIKNRSLWLGDSTHQQLIDSSIWRGIKFTNNQCSPIFCKPIQMICRNTSAKPIPSFEHFAPNTSRFVQLPSMSHIVGDSGKLYALDRLLMRLKKEGHRVLIFCQMTRMLDLLEYYMVRRHYRYFRMDGSTVLANRRDMVSQFQQVNSPVFAFLLSTRAGGLGINLTAADTVIFYDKDWNPTLDAQAMDRVHRIGQTKQVNIYHMVTRNTIEERIMLIARQKSTIQATVYGEGKKGSAQSGDISETMAIEDDPNPSVNDNQVAALLFDEIRKDQDIVHSSE</sequence>
<dbReference type="AlphaFoldDB" id="A0AAW2YS86"/>
<comment type="subunit">
    <text evidence="7">Component of the INO80 chromatin-remodeling complex.</text>
</comment>
<evidence type="ECO:0000256" key="2">
    <source>
        <dbReference type="ARBA" id="ARBA00022741"/>
    </source>
</evidence>
<evidence type="ECO:0000256" key="1">
    <source>
        <dbReference type="ARBA" id="ARBA00004123"/>
    </source>
</evidence>
<dbReference type="InterPro" id="IPR038718">
    <property type="entry name" value="SNF2-like_sf"/>
</dbReference>
<comment type="function">
    <text evidence="7">ATPase component of the INO80 complex which remodels chromatin by shifting nucleosomes and is involved in DNA repair.</text>
</comment>
<dbReference type="PANTHER" id="PTHR45685">
    <property type="entry name" value="HELICASE SRCAP-RELATED"/>
    <property type="match status" value="1"/>
</dbReference>
<dbReference type="GO" id="GO:0016887">
    <property type="term" value="F:ATP hydrolysis activity"/>
    <property type="evidence" value="ECO:0007669"/>
    <property type="project" value="TreeGrafter"/>
</dbReference>
<dbReference type="PANTHER" id="PTHR45685:SF2">
    <property type="entry name" value="CHROMATIN-REMODELING ATPASE INO80"/>
    <property type="match status" value="1"/>
</dbReference>
<evidence type="ECO:0000259" key="9">
    <source>
        <dbReference type="PROSITE" id="PS51194"/>
    </source>
</evidence>
<dbReference type="GO" id="GO:0031011">
    <property type="term" value="C:Ino80 complex"/>
    <property type="evidence" value="ECO:0007669"/>
    <property type="project" value="UniProtKB-UniRule"/>
</dbReference>
<evidence type="ECO:0000256" key="3">
    <source>
        <dbReference type="ARBA" id="ARBA00022801"/>
    </source>
</evidence>
<dbReference type="InterPro" id="IPR001650">
    <property type="entry name" value="Helicase_C-like"/>
</dbReference>
<evidence type="ECO:0000313" key="11">
    <source>
        <dbReference type="Proteomes" id="UP001431209"/>
    </source>
</evidence>
<dbReference type="Gene3D" id="3.40.50.300">
    <property type="entry name" value="P-loop containing nucleotide triphosphate hydrolases"/>
    <property type="match status" value="2"/>
</dbReference>